<dbReference type="Pfam" id="PF18754">
    <property type="entry name" value="Nmad3"/>
    <property type="match status" value="1"/>
</dbReference>
<accession>A0A2B8BN34</accession>
<dbReference type="EMBL" id="PDKW01000036">
    <property type="protein sequence ID" value="PGH59265.1"/>
    <property type="molecule type" value="Genomic_DNA"/>
</dbReference>
<keyword evidence="4" id="KW-1185">Reference proteome</keyword>
<reference evidence="4" key="1">
    <citation type="submission" date="2017-10" db="EMBL/GenBank/DDBJ databases">
        <authorList>
            <person name="Kravchenko I.K."/>
            <person name="Grouzdev D.S."/>
        </authorList>
    </citation>
    <scope>NUCLEOTIDE SEQUENCE [LARGE SCALE GENOMIC DNA]</scope>
    <source>
        <strain evidence="4">B2</strain>
    </source>
</reference>
<dbReference type="OrthoDB" id="9772090at2"/>
<evidence type="ECO:0000259" key="2">
    <source>
        <dbReference type="Pfam" id="PF18754"/>
    </source>
</evidence>
<dbReference type="Proteomes" id="UP000225379">
    <property type="component" value="Unassembled WGS sequence"/>
</dbReference>
<sequence length="342" mass="38255">MKIILSRKGFDTGYGGKPSPILQDGRFFPLPIPYDRGAPIRYTDLPCPPGLEAHYATLADYVIGHSAFRKAVVEEDQIDGRKPKTKRVRVTTDTLAHLDPDLHQGMRPRPSDWKPLFGQTGRALKILRKNEVGVGDVFVFWGLYDRLVPGRAGRPPRYEGKRMHCIFGWLQVGRVHQAPFPDLPAWGRYHPHAGADPGVWDEDNNWIFEAADRLSLEGLDADLPGAGIFPRFRPDLRLTRPGALRVDDWRLPSSFGSLMQAGRWTCVGQRNWQEDDPGWMRFSTAGQWQEGVWDPLHAPGTLEWLAGLFRESSVSLESDTMIGGPADDPTDRTPVPAAGMGC</sequence>
<feature type="region of interest" description="Disordered" evidence="1">
    <location>
        <begin position="319"/>
        <end position="342"/>
    </location>
</feature>
<gene>
    <name evidence="3" type="ORF">CRT60_01130</name>
</gene>
<dbReference type="InterPro" id="IPR041135">
    <property type="entry name" value="Nmad3"/>
</dbReference>
<feature type="domain" description="Nucleotide modification associated" evidence="2">
    <location>
        <begin position="2"/>
        <end position="292"/>
    </location>
</feature>
<protein>
    <recommendedName>
        <fullName evidence="2">Nucleotide modification associated domain-containing protein</fullName>
    </recommendedName>
</protein>
<dbReference type="AlphaFoldDB" id="A0A2B8BN34"/>
<name>A0A2B8BN34_9PROT</name>
<evidence type="ECO:0000313" key="4">
    <source>
        <dbReference type="Proteomes" id="UP000225379"/>
    </source>
</evidence>
<organism evidence="3 4">
    <name type="scientific">Azospirillum palustre</name>
    <dbReference type="NCBI Taxonomy" id="2044885"/>
    <lineage>
        <taxon>Bacteria</taxon>
        <taxon>Pseudomonadati</taxon>
        <taxon>Pseudomonadota</taxon>
        <taxon>Alphaproteobacteria</taxon>
        <taxon>Rhodospirillales</taxon>
        <taxon>Azospirillaceae</taxon>
        <taxon>Azospirillum</taxon>
    </lineage>
</organism>
<comment type="caution">
    <text evidence="3">The sequence shown here is derived from an EMBL/GenBank/DDBJ whole genome shotgun (WGS) entry which is preliminary data.</text>
</comment>
<proteinExistence type="predicted"/>
<dbReference type="RefSeq" id="WP_098734617.1">
    <property type="nucleotide sequence ID" value="NZ_PDKW01000036.1"/>
</dbReference>
<evidence type="ECO:0000256" key="1">
    <source>
        <dbReference type="SAM" id="MobiDB-lite"/>
    </source>
</evidence>
<evidence type="ECO:0000313" key="3">
    <source>
        <dbReference type="EMBL" id="PGH59265.1"/>
    </source>
</evidence>